<keyword evidence="2" id="KW-0349">Heme</keyword>
<dbReference type="CDD" id="cd09625">
    <property type="entry name" value="DOMON_like_cytochrome"/>
    <property type="match status" value="1"/>
</dbReference>
<proteinExistence type="predicted"/>
<keyword evidence="4" id="KW-0249">Electron transport</keyword>
<keyword evidence="6" id="KW-0472">Membrane</keyword>
<dbReference type="SMART" id="SM00887">
    <property type="entry name" value="EB_dh"/>
    <property type="match status" value="1"/>
</dbReference>
<feature type="transmembrane region" description="Helical" evidence="6">
    <location>
        <begin position="65"/>
        <end position="89"/>
    </location>
</feature>
<evidence type="ECO:0000256" key="5">
    <source>
        <dbReference type="ARBA" id="ARBA00023004"/>
    </source>
</evidence>
<dbReference type="InterPro" id="IPR019020">
    <property type="entry name" value="Cyt-c552/DMSO_Rdtase_haem-bd"/>
</dbReference>
<evidence type="ECO:0000256" key="3">
    <source>
        <dbReference type="ARBA" id="ARBA00022723"/>
    </source>
</evidence>
<keyword evidence="5" id="KW-0408">Iron</keyword>
<dbReference type="SUPFAM" id="SSF49344">
    <property type="entry name" value="CBD9-like"/>
    <property type="match status" value="1"/>
</dbReference>
<gene>
    <name evidence="8" type="ORF">GCM10007907_25940</name>
</gene>
<keyword evidence="6" id="KW-1133">Transmembrane helix</keyword>
<dbReference type="Proteomes" id="UP001156706">
    <property type="component" value="Unassembled WGS sequence"/>
</dbReference>
<evidence type="ECO:0000256" key="4">
    <source>
        <dbReference type="ARBA" id="ARBA00022982"/>
    </source>
</evidence>
<dbReference type="EMBL" id="BSOG01000002">
    <property type="protein sequence ID" value="GLR13804.1"/>
    <property type="molecule type" value="Genomic_DNA"/>
</dbReference>
<evidence type="ECO:0000256" key="2">
    <source>
        <dbReference type="ARBA" id="ARBA00022617"/>
    </source>
</evidence>
<comment type="caution">
    <text evidence="8">The sequence shown here is derived from an EMBL/GenBank/DDBJ whole genome shotgun (WGS) entry which is preliminary data.</text>
</comment>
<dbReference type="Pfam" id="PF09459">
    <property type="entry name" value="EB_dh"/>
    <property type="match status" value="1"/>
</dbReference>
<feature type="transmembrane region" description="Helical" evidence="6">
    <location>
        <begin position="145"/>
        <end position="166"/>
    </location>
</feature>
<keyword evidence="1" id="KW-0813">Transport</keyword>
<feature type="domain" description="Cytochrome c-552/DMSO reductase-like haem-binding" evidence="7">
    <location>
        <begin position="231"/>
        <end position="534"/>
    </location>
</feature>
<feature type="transmembrane region" description="Helical" evidence="6">
    <location>
        <begin position="178"/>
        <end position="200"/>
    </location>
</feature>
<feature type="transmembrane region" description="Helical" evidence="6">
    <location>
        <begin position="23"/>
        <end position="45"/>
    </location>
</feature>
<keyword evidence="9" id="KW-1185">Reference proteome</keyword>
<organism evidence="8 9">
    <name type="scientific">Chitinimonas prasina</name>
    <dbReference type="NCBI Taxonomy" id="1434937"/>
    <lineage>
        <taxon>Bacteria</taxon>
        <taxon>Pseudomonadati</taxon>
        <taxon>Pseudomonadota</taxon>
        <taxon>Betaproteobacteria</taxon>
        <taxon>Neisseriales</taxon>
        <taxon>Chitinibacteraceae</taxon>
        <taxon>Chitinimonas</taxon>
    </lineage>
</organism>
<feature type="transmembrane region" description="Helical" evidence="6">
    <location>
        <begin position="115"/>
        <end position="139"/>
    </location>
</feature>
<reference evidence="9" key="1">
    <citation type="journal article" date="2019" name="Int. J. Syst. Evol. Microbiol.">
        <title>The Global Catalogue of Microorganisms (GCM) 10K type strain sequencing project: providing services to taxonomists for standard genome sequencing and annotation.</title>
        <authorList>
            <consortium name="The Broad Institute Genomics Platform"/>
            <consortium name="The Broad Institute Genome Sequencing Center for Infectious Disease"/>
            <person name="Wu L."/>
            <person name="Ma J."/>
        </authorList>
    </citation>
    <scope>NUCLEOTIDE SEQUENCE [LARGE SCALE GENOMIC DNA]</scope>
    <source>
        <strain evidence="9">NBRC 110044</strain>
    </source>
</reference>
<evidence type="ECO:0000256" key="1">
    <source>
        <dbReference type="ARBA" id="ARBA00022448"/>
    </source>
</evidence>
<accession>A0ABQ5YIQ0</accession>
<keyword evidence="3" id="KW-0479">Metal-binding</keyword>
<dbReference type="Gene3D" id="2.60.40.1190">
    <property type="match status" value="1"/>
</dbReference>
<protein>
    <recommendedName>
        <fullName evidence="7">Cytochrome c-552/DMSO reductase-like haem-binding domain-containing protein</fullName>
    </recommendedName>
</protein>
<keyword evidence="6" id="KW-0812">Transmembrane</keyword>
<evidence type="ECO:0000256" key="6">
    <source>
        <dbReference type="SAM" id="Phobius"/>
    </source>
</evidence>
<evidence type="ECO:0000313" key="9">
    <source>
        <dbReference type="Proteomes" id="UP001156706"/>
    </source>
</evidence>
<name>A0ABQ5YIQ0_9NEIS</name>
<evidence type="ECO:0000313" key="8">
    <source>
        <dbReference type="EMBL" id="GLR13804.1"/>
    </source>
</evidence>
<evidence type="ECO:0000259" key="7">
    <source>
        <dbReference type="SMART" id="SM00887"/>
    </source>
</evidence>
<sequence>MLTHCGPFPLTAMPLHKPLTRIVILHWLALPLLFASLASGARIHISSRLDDLLPGIAHWLPQGDVYGLHLLLACCWLVLASAYGTHLWLNRAARPYSTAGRMAPYNRGLIQALRWLLLALLLLGLAIYLAGSAAAGGWLLWAHRWLAFTLLACFILHMVMQAGWTPWTQLRAIVLPRLTWQACVVTLLAILGIGTATWLLRPTWQQATTAVLPVGSIALSETITVDGASTEAAWQQAAARTVETLGVGREQAAIPVTVQALRQGEVMYFRFSWPDPTPSLQHLPLIKTPTGWQIKQRGLNQHDETLYYEDKLAIMFANDAAAAGSGSMQLGHQPVHRAPPHATGRGYHAAQGGGLIDVWHWKAVRTHGFNQLDDSHFGSPYPVVPGDTRYTAGYKSDPLQAGGYTENWAWPGEGNIRPKRLPRDPALLTRFQQAKANDPSVYWGMSWYESMPYDSKDDHYPVGTLMPSVLWKTVFEGDRGDVQAAAQWQQGRWTLEAARGIQSASPFDLDLVDGLYLWVAVFDHAQIRHSYHLRPLRLRFD</sequence>